<proteinExistence type="inferred from homology"/>
<dbReference type="PANTHER" id="PTHR34477">
    <property type="entry name" value="UPF0213 PROTEIN YHBQ"/>
    <property type="match status" value="1"/>
</dbReference>
<dbReference type="CDD" id="cd10449">
    <property type="entry name" value="GIY-YIG_SLX1_like"/>
    <property type="match status" value="1"/>
</dbReference>
<protein>
    <recommendedName>
        <fullName evidence="2">GIY-YIG domain-containing protein</fullName>
    </recommendedName>
</protein>
<dbReference type="InterPro" id="IPR000305">
    <property type="entry name" value="GIY-YIG_endonuc"/>
</dbReference>
<dbReference type="PROSITE" id="PS50164">
    <property type="entry name" value="GIY_YIG"/>
    <property type="match status" value="1"/>
</dbReference>
<dbReference type="SUPFAM" id="SSF82771">
    <property type="entry name" value="GIY-YIG endonuclease"/>
    <property type="match status" value="1"/>
</dbReference>
<sequence>MKMNPTHNLQYVYLLQSLKNKSLYIGCTSDLKKRLAEHNNKKSYHTSKYTPWKLIYCEIYINKDDAYNREKSLKL</sequence>
<evidence type="ECO:0000256" key="1">
    <source>
        <dbReference type="ARBA" id="ARBA00007435"/>
    </source>
</evidence>
<dbReference type="AlphaFoldDB" id="A0A2M7X6U8"/>
<reference evidence="4" key="1">
    <citation type="submission" date="2017-09" db="EMBL/GenBank/DDBJ databases">
        <title>Depth-based differentiation of microbial function through sediment-hosted aquifers and enrichment of novel symbionts in the deep terrestrial subsurface.</title>
        <authorList>
            <person name="Probst A.J."/>
            <person name="Ladd B."/>
            <person name="Jarett J.K."/>
            <person name="Geller-Mcgrath D.E."/>
            <person name="Sieber C.M.K."/>
            <person name="Emerson J.B."/>
            <person name="Anantharaman K."/>
            <person name="Thomas B.C."/>
            <person name="Malmstrom R."/>
            <person name="Stieglmeier M."/>
            <person name="Klingl A."/>
            <person name="Woyke T."/>
            <person name="Ryan C.M."/>
            <person name="Banfield J.F."/>
        </authorList>
    </citation>
    <scope>NUCLEOTIDE SEQUENCE [LARGE SCALE GENOMIC DNA]</scope>
</reference>
<dbReference type="InterPro" id="IPR050190">
    <property type="entry name" value="UPF0213_domain"/>
</dbReference>
<dbReference type="EMBL" id="PFWX01000001">
    <property type="protein sequence ID" value="PJA41906.1"/>
    <property type="molecule type" value="Genomic_DNA"/>
</dbReference>
<gene>
    <name evidence="3" type="ORF">CO177_00005</name>
</gene>
<dbReference type="PANTHER" id="PTHR34477:SF5">
    <property type="entry name" value="BSL5627 PROTEIN"/>
    <property type="match status" value="1"/>
</dbReference>
<dbReference type="Pfam" id="PF01541">
    <property type="entry name" value="GIY-YIG"/>
    <property type="match status" value="1"/>
</dbReference>
<organism evidence="3 4">
    <name type="scientific">Candidatus Wolfebacteria bacterium CG_4_9_14_3_um_filter_37_9</name>
    <dbReference type="NCBI Taxonomy" id="1975065"/>
    <lineage>
        <taxon>Bacteria</taxon>
        <taxon>Candidatus Wolfeibacteriota</taxon>
    </lineage>
</organism>
<evidence type="ECO:0000313" key="3">
    <source>
        <dbReference type="EMBL" id="PJA41906.1"/>
    </source>
</evidence>
<evidence type="ECO:0000259" key="2">
    <source>
        <dbReference type="PROSITE" id="PS50164"/>
    </source>
</evidence>
<name>A0A2M7X6U8_9BACT</name>
<accession>A0A2M7X6U8</accession>
<dbReference type="Gene3D" id="3.40.1440.10">
    <property type="entry name" value="GIY-YIG endonuclease"/>
    <property type="match status" value="1"/>
</dbReference>
<dbReference type="InterPro" id="IPR035901">
    <property type="entry name" value="GIY-YIG_endonuc_sf"/>
</dbReference>
<comment type="similarity">
    <text evidence="1">Belongs to the UPF0213 family.</text>
</comment>
<feature type="domain" description="GIY-YIG" evidence="2">
    <location>
        <begin position="8"/>
        <end position="75"/>
    </location>
</feature>
<dbReference type="Proteomes" id="UP000231634">
    <property type="component" value="Unassembled WGS sequence"/>
</dbReference>
<comment type="caution">
    <text evidence="3">The sequence shown here is derived from an EMBL/GenBank/DDBJ whole genome shotgun (WGS) entry which is preliminary data.</text>
</comment>
<feature type="non-terminal residue" evidence="3">
    <location>
        <position position="75"/>
    </location>
</feature>
<evidence type="ECO:0000313" key="4">
    <source>
        <dbReference type="Proteomes" id="UP000231634"/>
    </source>
</evidence>